<proteinExistence type="predicted"/>
<gene>
    <name evidence="1" type="ORF">BU16DRAFT_361489</name>
</gene>
<reference evidence="1" key="1">
    <citation type="journal article" date="2020" name="Stud. Mycol.">
        <title>101 Dothideomycetes genomes: a test case for predicting lifestyles and emergence of pathogens.</title>
        <authorList>
            <person name="Haridas S."/>
            <person name="Albert R."/>
            <person name="Binder M."/>
            <person name="Bloem J."/>
            <person name="Labutti K."/>
            <person name="Salamov A."/>
            <person name="Andreopoulos B."/>
            <person name="Baker S."/>
            <person name="Barry K."/>
            <person name="Bills G."/>
            <person name="Bluhm B."/>
            <person name="Cannon C."/>
            <person name="Castanera R."/>
            <person name="Culley D."/>
            <person name="Daum C."/>
            <person name="Ezra D."/>
            <person name="Gonzalez J."/>
            <person name="Henrissat B."/>
            <person name="Kuo A."/>
            <person name="Liang C."/>
            <person name="Lipzen A."/>
            <person name="Lutzoni F."/>
            <person name="Magnuson J."/>
            <person name="Mondo S."/>
            <person name="Nolan M."/>
            <person name="Ohm R."/>
            <person name="Pangilinan J."/>
            <person name="Park H.-J."/>
            <person name="Ramirez L."/>
            <person name="Alfaro M."/>
            <person name="Sun H."/>
            <person name="Tritt A."/>
            <person name="Yoshinaga Y."/>
            <person name="Zwiers L.-H."/>
            <person name="Turgeon B."/>
            <person name="Goodwin S."/>
            <person name="Spatafora J."/>
            <person name="Crous P."/>
            <person name="Grigoriev I."/>
        </authorList>
    </citation>
    <scope>NUCLEOTIDE SEQUENCE</scope>
    <source>
        <strain evidence="1">CBS 269.34</strain>
    </source>
</reference>
<evidence type="ECO:0000313" key="1">
    <source>
        <dbReference type="EMBL" id="KAF2495950.1"/>
    </source>
</evidence>
<dbReference type="Proteomes" id="UP000799750">
    <property type="component" value="Unassembled WGS sequence"/>
</dbReference>
<keyword evidence="2" id="KW-1185">Reference proteome</keyword>
<accession>A0A6A6QVM7</accession>
<protein>
    <submittedName>
        <fullName evidence="1">Uncharacterized protein</fullName>
    </submittedName>
</protein>
<evidence type="ECO:0000313" key="2">
    <source>
        <dbReference type="Proteomes" id="UP000799750"/>
    </source>
</evidence>
<organism evidence="1 2">
    <name type="scientific">Lophium mytilinum</name>
    <dbReference type="NCBI Taxonomy" id="390894"/>
    <lineage>
        <taxon>Eukaryota</taxon>
        <taxon>Fungi</taxon>
        <taxon>Dikarya</taxon>
        <taxon>Ascomycota</taxon>
        <taxon>Pezizomycotina</taxon>
        <taxon>Dothideomycetes</taxon>
        <taxon>Pleosporomycetidae</taxon>
        <taxon>Mytilinidiales</taxon>
        <taxon>Mytilinidiaceae</taxon>
        <taxon>Lophium</taxon>
    </lineage>
</organism>
<name>A0A6A6QVM7_9PEZI</name>
<sequence length="67" mass="7647">MARTLYFHFRIGELLLASNFESSSQLALIKMIPSVSLWRECNHALSSSLLIALLRYSSFISCETYCI</sequence>
<dbReference type="AlphaFoldDB" id="A0A6A6QVM7"/>
<dbReference type="EMBL" id="MU004188">
    <property type="protein sequence ID" value="KAF2495950.1"/>
    <property type="molecule type" value="Genomic_DNA"/>
</dbReference>